<name>A0A034VXS3_BACDO</name>
<dbReference type="SUPFAM" id="SSF57959">
    <property type="entry name" value="Leucine zipper domain"/>
    <property type="match status" value="1"/>
</dbReference>
<feature type="region of interest" description="Disordered" evidence="2">
    <location>
        <begin position="82"/>
        <end position="182"/>
    </location>
</feature>
<reference evidence="3" key="1">
    <citation type="journal article" date="2014" name="BMC Genomics">
        <title>Characterizing the developmental transcriptome of the oriental fruit fly, Bactrocera dorsalis (Diptera: Tephritidae) through comparative genomic analysis with Drosophila melanogaster utilizing modENCODE datasets.</title>
        <authorList>
            <person name="Geib S.M."/>
            <person name="Calla B."/>
            <person name="Hall B."/>
            <person name="Hou S."/>
            <person name="Manoukis N.C."/>
        </authorList>
    </citation>
    <scope>NUCLEOTIDE SEQUENCE</scope>
    <source>
        <strain evidence="3">Punador</strain>
    </source>
</reference>
<feature type="region of interest" description="Disordered" evidence="2">
    <location>
        <begin position="1"/>
        <end position="27"/>
    </location>
</feature>
<feature type="compositionally biased region" description="Basic residues" evidence="2">
    <location>
        <begin position="14"/>
        <end position="24"/>
    </location>
</feature>
<evidence type="ECO:0000256" key="2">
    <source>
        <dbReference type="SAM" id="MobiDB-lite"/>
    </source>
</evidence>
<dbReference type="Gene3D" id="1.20.5.170">
    <property type="match status" value="1"/>
</dbReference>
<dbReference type="GO" id="GO:0003700">
    <property type="term" value="F:DNA-binding transcription factor activity"/>
    <property type="evidence" value="ECO:0007669"/>
    <property type="project" value="InterPro"/>
</dbReference>
<dbReference type="AlphaFoldDB" id="A0A034VXS3"/>
<evidence type="ECO:0000256" key="1">
    <source>
        <dbReference type="SAM" id="Coils"/>
    </source>
</evidence>
<dbReference type="OrthoDB" id="8052785at2759"/>
<proteinExistence type="predicted"/>
<evidence type="ECO:0008006" key="4">
    <source>
        <dbReference type="Google" id="ProtNLM"/>
    </source>
</evidence>
<feature type="compositionally biased region" description="Low complexity" evidence="2">
    <location>
        <begin position="165"/>
        <end position="182"/>
    </location>
</feature>
<feature type="compositionally biased region" description="Polar residues" evidence="2">
    <location>
        <begin position="96"/>
        <end position="109"/>
    </location>
</feature>
<organism evidence="3">
    <name type="scientific">Bactrocera dorsalis</name>
    <name type="common">Oriental fruit fly</name>
    <name type="synonym">Dacus dorsalis</name>
    <dbReference type="NCBI Taxonomy" id="27457"/>
    <lineage>
        <taxon>Eukaryota</taxon>
        <taxon>Metazoa</taxon>
        <taxon>Ecdysozoa</taxon>
        <taxon>Arthropoda</taxon>
        <taxon>Hexapoda</taxon>
        <taxon>Insecta</taxon>
        <taxon>Pterygota</taxon>
        <taxon>Neoptera</taxon>
        <taxon>Endopterygota</taxon>
        <taxon>Diptera</taxon>
        <taxon>Brachycera</taxon>
        <taxon>Muscomorpha</taxon>
        <taxon>Tephritoidea</taxon>
        <taxon>Tephritidae</taxon>
        <taxon>Bactrocera</taxon>
        <taxon>Bactrocera</taxon>
    </lineage>
</organism>
<dbReference type="InterPro" id="IPR046347">
    <property type="entry name" value="bZIP_sf"/>
</dbReference>
<evidence type="ECO:0000313" key="3">
    <source>
        <dbReference type="EMBL" id="JAC48116.1"/>
    </source>
</evidence>
<dbReference type="EMBL" id="GAKP01010836">
    <property type="protein sequence ID" value="JAC48116.1"/>
    <property type="molecule type" value="Transcribed_RNA"/>
</dbReference>
<protein>
    <recommendedName>
        <fullName evidence="4">BZIP domain-containing protein</fullName>
    </recommendedName>
</protein>
<keyword evidence="1" id="KW-0175">Coiled coil</keyword>
<dbReference type="CDD" id="cd14686">
    <property type="entry name" value="bZIP"/>
    <property type="match status" value="1"/>
</dbReference>
<sequence>MDLSMHDNAENQLYRHKKFDHGKRPREEDVLQELDQLNRDRRSPPNTILLNPHFYGVERATTPFSTDSNCSSEYMGFVSRFNATSTPSSKRPRLMSSGTCGTSNPSSEDSGVVTLTPKKGVAASVSQLGQQRKRQLKPSLLAQPSKKKQKTVQAGEAKQAYTTPKKPGNNSSSGDNNFGDKSAISPITGSSVINVSANTSAISTLAIKGNKTNLSNKGVSPVSANSIKAVLKPTEVGTLELPKGADSLVNSSDPQLDASAVLSRISEDKLRSICTFHTNMVRQFPKKERSPKDQERRNKNTIACRMSRRIKKLEQIAVEEECKELEQQHEAMTEEILRATAYLDQLELLMAQTQISDDDESEIDVVNISDERCDTPATASASKLHNKPVGVPMLPPPVMGPASRIKPHPFSIAGLLGNLSPINA</sequence>
<feature type="coiled-coil region" evidence="1">
    <location>
        <begin position="308"/>
        <end position="342"/>
    </location>
</feature>
<accession>A0A034VXS3</accession>